<dbReference type="EnsemblMetazoa" id="AMIN005189-RA">
    <property type="protein sequence ID" value="AMIN005189-PA"/>
    <property type="gene ID" value="AMIN005189"/>
</dbReference>
<dbReference type="InterPro" id="IPR008271">
    <property type="entry name" value="Ser/Thr_kinase_AS"/>
</dbReference>
<evidence type="ECO:0000256" key="1">
    <source>
        <dbReference type="ARBA" id="ARBA00012513"/>
    </source>
</evidence>
<comment type="similarity">
    <text evidence="10">Belongs to the protein kinase superfamily. CAMK Ser/Thr protein kinase family. DAP kinase subfamily.</text>
</comment>
<feature type="region of interest" description="Disordered" evidence="11">
    <location>
        <begin position="457"/>
        <end position="490"/>
    </location>
</feature>
<dbReference type="AlphaFoldDB" id="A0A182W4C6"/>
<dbReference type="Pfam" id="PF00069">
    <property type="entry name" value="Pkinase"/>
    <property type="match status" value="1"/>
</dbReference>
<dbReference type="GO" id="GO:0005634">
    <property type="term" value="C:nucleus"/>
    <property type="evidence" value="ECO:0007669"/>
    <property type="project" value="TreeGrafter"/>
</dbReference>
<comment type="catalytic activity">
    <reaction evidence="9">
        <text>L-seryl-[protein] + ATP = O-phospho-L-seryl-[protein] + ADP + H(+)</text>
        <dbReference type="Rhea" id="RHEA:17989"/>
        <dbReference type="Rhea" id="RHEA-COMP:9863"/>
        <dbReference type="Rhea" id="RHEA-COMP:11604"/>
        <dbReference type="ChEBI" id="CHEBI:15378"/>
        <dbReference type="ChEBI" id="CHEBI:29999"/>
        <dbReference type="ChEBI" id="CHEBI:30616"/>
        <dbReference type="ChEBI" id="CHEBI:83421"/>
        <dbReference type="ChEBI" id="CHEBI:456216"/>
        <dbReference type="EC" id="2.7.11.1"/>
    </reaction>
</comment>
<dbReference type="PANTHER" id="PTHR24342:SF12">
    <property type="entry name" value="DEATH-ASSOCIATED PROTEIN KINASE RELATED"/>
    <property type="match status" value="1"/>
</dbReference>
<evidence type="ECO:0000256" key="2">
    <source>
        <dbReference type="ARBA" id="ARBA00022527"/>
    </source>
</evidence>
<protein>
    <recommendedName>
        <fullName evidence="1">non-specific serine/threonine protein kinase</fullName>
        <ecNumber evidence="1">2.7.11.1</ecNumber>
    </recommendedName>
</protein>
<reference evidence="13" key="2">
    <citation type="submission" date="2020-05" db="UniProtKB">
        <authorList>
            <consortium name="EnsemblMetazoa"/>
        </authorList>
    </citation>
    <scope>IDENTIFICATION</scope>
    <source>
        <strain evidence="13">MINIMUS1</strain>
    </source>
</reference>
<dbReference type="PANTHER" id="PTHR24342">
    <property type="entry name" value="SERINE/THREONINE-PROTEIN KINASE 17"/>
    <property type="match status" value="1"/>
</dbReference>
<feature type="domain" description="Protein kinase" evidence="12">
    <location>
        <begin position="36"/>
        <end position="294"/>
    </location>
</feature>
<keyword evidence="7" id="KW-0067">ATP-binding</keyword>
<evidence type="ECO:0000256" key="10">
    <source>
        <dbReference type="ARBA" id="ARBA00060827"/>
    </source>
</evidence>
<evidence type="ECO:0000256" key="6">
    <source>
        <dbReference type="ARBA" id="ARBA00022777"/>
    </source>
</evidence>
<keyword evidence="5" id="KW-0547">Nucleotide-binding</keyword>
<keyword evidence="2" id="KW-0723">Serine/threonine-protein kinase</keyword>
<accession>A0A182W4C6</accession>
<dbReference type="GO" id="GO:0005524">
    <property type="term" value="F:ATP binding"/>
    <property type="evidence" value="ECO:0007669"/>
    <property type="project" value="UniProtKB-KW"/>
</dbReference>
<dbReference type="InterPro" id="IPR011009">
    <property type="entry name" value="Kinase-like_dom_sf"/>
</dbReference>
<dbReference type="FunFam" id="1.10.510.10:FF:000571">
    <property type="entry name" value="Maternal embryonic leucine zipper kinase"/>
    <property type="match status" value="1"/>
</dbReference>
<dbReference type="PROSITE" id="PS00108">
    <property type="entry name" value="PROTEIN_KINASE_ST"/>
    <property type="match status" value="1"/>
</dbReference>
<dbReference type="Proteomes" id="UP000075920">
    <property type="component" value="Unassembled WGS sequence"/>
</dbReference>
<dbReference type="EC" id="2.7.11.1" evidence="1"/>
<evidence type="ECO:0000256" key="11">
    <source>
        <dbReference type="SAM" id="MobiDB-lite"/>
    </source>
</evidence>
<sequence length="690" mass="74968">MQQLPQGFSHEGGRLSISDEHLLKLKTPRDINEVYQVADTWIAKGMYGIVRGAVSKQSGISYAAKYLRRRRRGQCCLNEINHEIAVLMLCADSDYVVKLHAVHETRSEIALILELATGGELQTLIDEQGQLTEQTTRVCMREILRALKHMHSKSIAHLDLKPQNILLAGKTVDDGLKLCDFGIARYIAEKNKIYEIVGTPDYVAPEVLHFDPLSLQTDIWSIGVVAYVLLTGTSPFTGDTKQETFLNVTKCSLTFPDDLFDGISSDAIDFIKCALRIKPKDRLTVVECLEHRWLKEDTVCLREEMLAARASAAHNKPDTRAVMKDNGIENESNEAVVENGNSYSVEPVRLHDANTKQKVLTVVECSSINTTVTTVASIPSSFAASPGDDWCEAGGGDGGGGGGGRKTSSPAELKHITTVGEENKENVIVVGGLVTRSLFPDAPTTPKVSRKTLPVEPLNEGGHHYPHNHHHHHHHHLHHNHHNHNHNHQHHLHHNGFAAQQHHHVLNHSHQVHHSNQVGMAPAPITVVSNGNNSSSGSNIGTSCGGAFTSRQGSPSCMRKIAQMMHVQAPVMQRAAESSTELTMVAVPTQTCEVEDTVGSPMLTSQLPECVVNDTGGTKNTTNIADEASSCINETTANTSFTASTVSSSSCRATVVAAATLCSLKRTDPAVGCTDHGKQLQPSDKDAITC</sequence>
<reference evidence="14" key="1">
    <citation type="submission" date="2013-03" db="EMBL/GenBank/DDBJ databases">
        <title>The Genome Sequence of Anopheles minimus MINIMUS1.</title>
        <authorList>
            <consortium name="The Broad Institute Genomics Platform"/>
            <person name="Neafsey D.E."/>
            <person name="Walton C."/>
            <person name="Walker B."/>
            <person name="Young S.K."/>
            <person name="Zeng Q."/>
            <person name="Gargeya S."/>
            <person name="Fitzgerald M."/>
            <person name="Haas B."/>
            <person name="Abouelleil A."/>
            <person name="Allen A.W."/>
            <person name="Alvarado L."/>
            <person name="Arachchi H.M."/>
            <person name="Berlin A.M."/>
            <person name="Chapman S.B."/>
            <person name="Gainer-Dewar J."/>
            <person name="Goldberg J."/>
            <person name="Griggs A."/>
            <person name="Gujja S."/>
            <person name="Hansen M."/>
            <person name="Howarth C."/>
            <person name="Imamovic A."/>
            <person name="Ireland A."/>
            <person name="Larimer J."/>
            <person name="McCowan C."/>
            <person name="Murphy C."/>
            <person name="Pearson M."/>
            <person name="Poon T.W."/>
            <person name="Priest M."/>
            <person name="Roberts A."/>
            <person name="Saif S."/>
            <person name="Shea T."/>
            <person name="Sisk P."/>
            <person name="Sykes S."/>
            <person name="Wortman J."/>
            <person name="Nusbaum C."/>
            <person name="Birren B."/>
        </authorList>
    </citation>
    <scope>NUCLEOTIDE SEQUENCE [LARGE SCALE GENOMIC DNA]</scope>
    <source>
        <strain evidence="14">MINIMUS1</strain>
    </source>
</reference>
<organism evidence="13 14">
    <name type="scientific">Anopheles minimus</name>
    <dbReference type="NCBI Taxonomy" id="112268"/>
    <lineage>
        <taxon>Eukaryota</taxon>
        <taxon>Metazoa</taxon>
        <taxon>Ecdysozoa</taxon>
        <taxon>Arthropoda</taxon>
        <taxon>Hexapoda</taxon>
        <taxon>Insecta</taxon>
        <taxon>Pterygota</taxon>
        <taxon>Neoptera</taxon>
        <taxon>Endopterygota</taxon>
        <taxon>Diptera</taxon>
        <taxon>Nematocera</taxon>
        <taxon>Culicoidea</taxon>
        <taxon>Culicidae</taxon>
        <taxon>Anophelinae</taxon>
        <taxon>Anopheles</taxon>
    </lineage>
</organism>
<dbReference type="Gene3D" id="1.10.510.10">
    <property type="entry name" value="Transferase(Phosphotransferase) domain 1"/>
    <property type="match status" value="1"/>
</dbReference>
<dbReference type="SMART" id="SM00220">
    <property type="entry name" value="S_TKc"/>
    <property type="match status" value="1"/>
</dbReference>
<evidence type="ECO:0000256" key="7">
    <source>
        <dbReference type="ARBA" id="ARBA00022840"/>
    </source>
</evidence>
<dbReference type="GO" id="GO:0035556">
    <property type="term" value="P:intracellular signal transduction"/>
    <property type="evidence" value="ECO:0007669"/>
    <property type="project" value="TreeGrafter"/>
</dbReference>
<name>A0A182W4C6_9DIPT</name>
<dbReference type="Gene3D" id="3.30.200.20">
    <property type="entry name" value="Phosphorylase Kinase, domain 1"/>
    <property type="match status" value="1"/>
</dbReference>
<keyword evidence="3" id="KW-0597">Phosphoprotein</keyword>
<keyword evidence="4" id="KW-0808">Transferase</keyword>
<evidence type="ECO:0000256" key="5">
    <source>
        <dbReference type="ARBA" id="ARBA00022741"/>
    </source>
</evidence>
<evidence type="ECO:0000313" key="14">
    <source>
        <dbReference type="Proteomes" id="UP000075920"/>
    </source>
</evidence>
<evidence type="ECO:0000256" key="9">
    <source>
        <dbReference type="ARBA" id="ARBA00048679"/>
    </source>
</evidence>
<evidence type="ECO:0000256" key="8">
    <source>
        <dbReference type="ARBA" id="ARBA00047899"/>
    </source>
</evidence>
<dbReference type="InterPro" id="IPR000719">
    <property type="entry name" value="Prot_kinase_dom"/>
</dbReference>
<keyword evidence="6" id="KW-0418">Kinase</keyword>
<dbReference type="VEuPathDB" id="VectorBase:AMIN005189"/>
<dbReference type="STRING" id="112268.A0A182W4C6"/>
<dbReference type="GO" id="GO:0004674">
    <property type="term" value="F:protein serine/threonine kinase activity"/>
    <property type="evidence" value="ECO:0007669"/>
    <property type="project" value="UniProtKB-KW"/>
</dbReference>
<proteinExistence type="inferred from homology"/>
<feature type="compositionally biased region" description="Basic residues" evidence="11">
    <location>
        <begin position="464"/>
        <end position="490"/>
    </location>
</feature>
<evidence type="ECO:0000313" key="13">
    <source>
        <dbReference type="EnsemblMetazoa" id="AMIN005189-PA"/>
    </source>
</evidence>
<dbReference type="PROSITE" id="PS50011">
    <property type="entry name" value="PROTEIN_KINASE_DOM"/>
    <property type="match status" value="1"/>
</dbReference>
<evidence type="ECO:0000256" key="4">
    <source>
        <dbReference type="ARBA" id="ARBA00022679"/>
    </source>
</evidence>
<dbReference type="SUPFAM" id="SSF56112">
    <property type="entry name" value="Protein kinase-like (PK-like)"/>
    <property type="match status" value="1"/>
</dbReference>
<comment type="catalytic activity">
    <reaction evidence="8">
        <text>L-threonyl-[protein] + ATP = O-phospho-L-threonyl-[protein] + ADP + H(+)</text>
        <dbReference type="Rhea" id="RHEA:46608"/>
        <dbReference type="Rhea" id="RHEA-COMP:11060"/>
        <dbReference type="Rhea" id="RHEA-COMP:11605"/>
        <dbReference type="ChEBI" id="CHEBI:15378"/>
        <dbReference type="ChEBI" id="CHEBI:30013"/>
        <dbReference type="ChEBI" id="CHEBI:30616"/>
        <dbReference type="ChEBI" id="CHEBI:61977"/>
        <dbReference type="ChEBI" id="CHEBI:456216"/>
        <dbReference type="EC" id="2.7.11.1"/>
    </reaction>
</comment>
<dbReference type="GO" id="GO:0043065">
    <property type="term" value="P:positive regulation of apoptotic process"/>
    <property type="evidence" value="ECO:0007669"/>
    <property type="project" value="TreeGrafter"/>
</dbReference>
<keyword evidence="14" id="KW-1185">Reference proteome</keyword>
<dbReference type="FunFam" id="3.30.200.20:FF:000175">
    <property type="entry name" value="Serine/threonine-protein kinase 17B"/>
    <property type="match status" value="1"/>
</dbReference>
<evidence type="ECO:0000259" key="12">
    <source>
        <dbReference type="PROSITE" id="PS50011"/>
    </source>
</evidence>
<evidence type="ECO:0000256" key="3">
    <source>
        <dbReference type="ARBA" id="ARBA00022553"/>
    </source>
</evidence>